<name>A0A5B7J8J1_PORTR</name>
<dbReference type="Proteomes" id="UP000324222">
    <property type="component" value="Unassembled WGS sequence"/>
</dbReference>
<gene>
    <name evidence="2" type="ORF">E2C01_085315</name>
</gene>
<evidence type="ECO:0000313" key="3">
    <source>
        <dbReference type="Proteomes" id="UP000324222"/>
    </source>
</evidence>
<evidence type="ECO:0000256" key="1">
    <source>
        <dbReference type="SAM" id="MobiDB-lite"/>
    </source>
</evidence>
<organism evidence="2 3">
    <name type="scientific">Portunus trituberculatus</name>
    <name type="common">Swimming crab</name>
    <name type="synonym">Neptunus trituberculatus</name>
    <dbReference type="NCBI Taxonomy" id="210409"/>
    <lineage>
        <taxon>Eukaryota</taxon>
        <taxon>Metazoa</taxon>
        <taxon>Ecdysozoa</taxon>
        <taxon>Arthropoda</taxon>
        <taxon>Crustacea</taxon>
        <taxon>Multicrustacea</taxon>
        <taxon>Malacostraca</taxon>
        <taxon>Eumalacostraca</taxon>
        <taxon>Eucarida</taxon>
        <taxon>Decapoda</taxon>
        <taxon>Pleocyemata</taxon>
        <taxon>Brachyura</taxon>
        <taxon>Eubrachyura</taxon>
        <taxon>Portunoidea</taxon>
        <taxon>Portunidae</taxon>
        <taxon>Portuninae</taxon>
        <taxon>Portunus</taxon>
    </lineage>
</organism>
<comment type="caution">
    <text evidence="2">The sequence shown here is derived from an EMBL/GenBank/DDBJ whole genome shotgun (WGS) entry which is preliminary data.</text>
</comment>
<accession>A0A5B7J8J1</accession>
<protein>
    <submittedName>
        <fullName evidence="2">Uncharacterized protein</fullName>
    </submittedName>
</protein>
<dbReference type="AlphaFoldDB" id="A0A5B7J8J1"/>
<reference evidence="2 3" key="1">
    <citation type="submission" date="2019-05" db="EMBL/GenBank/DDBJ databases">
        <title>Another draft genome of Portunus trituberculatus and its Hox gene families provides insights of decapod evolution.</title>
        <authorList>
            <person name="Jeong J.-H."/>
            <person name="Song I."/>
            <person name="Kim S."/>
            <person name="Choi T."/>
            <person name="Kim D."/>
            <person name="Ryu S."/>
            <person name="Kim W."/>
        </authorList>
    </citation>
    <scope>NUCLEOTIDE SEQUENCE [LARGE SCALE GENOMIC DNA]</scope>
    <source>
        <tissue evidence="2">Muscle</tissue>
    </source>
</reference>
<proteinExistence type="predicted"/>
<evidence type="ECO:0000313" key="2">
    <source>
        <dbReference type="EMBL" id="MPC90336.1"/>
    </source>
</evidence>
<feature type="compositionally biased region" description="Low complexity" evidence="1">
    <location>
        <begin position="60"/>
        <end position="70"/>
    </location>
</feature>
<dbReference type="EMBL" id="VSRR010084013">
    <property type="protein sequence ID" value="MPC90336.1"/>
    <property type="molecule type" value="Genomic_DNA"/>
</dbReference>
<sequence>MQGGRERKCEKCCWHLFEPHFVPNFIYLRSASKRLALSMRREEVGGPAAGPRSPPRRHSVPVSVAPSAAPFKDAPDSACCSDQHARAPQPLSPAGKSCTAGKE</sequence>
<keyword evidence="3" id="KW-1185">Reference proteome</keyword>
<feature type="region of interest" description="Disordered" evidence="1">
    <location>
        <begin position="42"/>
        <end position="103"/>
    </location>
</feature>